<dbReference type="EC" id="3.1.1.1" evidence="4"/>
<protein>
    <submittedName>
        <fullName evidence="4">Phospholipase/Carboxylesterase</fullName>
        <ecNumber evidence="4">3.1.1.1</ecNumber>
    </submittedName>
</protein>
<keyword evidence="2 4" id="KW-0378">Hydrolase</keyword>
<dbReference type="InterPro" id="IPR050565">
    <property type="entry name" value="LYPA1-2/EST-like"/>
</dbReference>
<organism evidence="4 5">
    <name type="scientific">Trichormus variabilis (strain ATCC 29413 / PCC 7937)</name>
    <name type="common">Anabaena variabilis</name>
    <dbReference type="NCBI Taxonomy" id="240292"/>
    <lineage>
        <taxon>Bacteria</taxon>
        <taxon>Bacillati</taxon>
        <taxon>Cyanobacteriota</taxon>
        <taxon>Cyanophyceae</taxon>
        <taxon>Nostocales</taxon>
        <taxon>Nostocaceae</taxon>
        <taxon>Trichormus</taxon>
    </lineage>
</organism>
<dbReference type="GO" id="GO:0106435">
    <property type="term" value="F:carboxylesterase activity"/>
    <property type="evidence" value="ECO:0007669"/>
    <property type="project" value="UniProtKB-EC"/>
</dbReference>
<dbReference type="ESTHER" id="noss1-ALL3113">
    <property type="family name" value="LYsophospholipase_carboxylesterase"/>
</dbReference>
<gene>
    <name evidence="4" type="ordered locus">Ava_3813</name>
</gene>
<dbReference type="AlphaFoldDB" id="Q3M6G8"/>
<dbReference type="KEGG" id="ava:Ava_3813"/>
<evidence type="ECO:0000259" key="3">
    <source>
        <dbReference type="Pfam" id="PF02230"/>
    </source>
</evidence>
<evidence type="ECO:0000256" key="2">
    <source>
        <dbReference type="ARBA" id="ARBA00022801"/>
    </source>
</evidence>
<dbReference type="InterPro" id="IPR029058">
    <property type="entry name" value="AB_hydrolase_fold"/>
</dbReference>
<accession>Q3M6G8</accession>
<dbReference type="Pfam" id="PF02230">
    <property type="entry name" value="Abhydrolase_2"/>
    <property type="match status" value="1"/>
</dbReference>
<dbReference type="Proteomes" id="UP000002533">
    <property type="component" value="Chromosome"/>
</dbReference>
<dbReference type="PANTHER" id="PTHR10655:SF17">
    <property type="entry name" value="LYSOPHOSPHOLIPASE-LIKE PROTEIN 1"/>
    <property type="match status" value="1"/>
</dbReference>
<dbReference type="InterPro" id="IPR003140">
    <property type="entry name" value="PLipase/COase/thioEstase"/>
</dbReference>
<dbReference type="PANTHER" id="PTHR10655">
    <property type="entry name" value="LYSOPHOSPHOLIPASE-RELATED"/>
    <property type="match status" value="1"/>
</dbReference>
<evidence type="ECO:0000313" key="5">
    <source>
        <dbReference type="Proteomes" id="UP000002533"/>
    </source>
</evidence>
<feature type="domain" description="Phospholipase/carboxylesterase/thioesterase" evidence="3">
    <location>
        <begin position="37"/>
        <end position="225"/>
    </location>
</feature>
<name>Q3M6G8_TRIV2</name>
<dbReference type="HOGENOM" id="CLU_049413_5_1_3"/>
<proteinExistence type="inferred from homology"/>
<dbReference type="eggNOG" id="COG0400">
    <property type="taxonomic scope" value="Bacteria"/>
</dbReference>
<evidence type="ECO:0000256" key="1">
    <source>
        <dbReference type="ARBA" id="ARBA00006499"/>
    </source>
</evidence>
<dbReference type="STRING" id="240292.Ava_3813"/>
<dbReference type="SUPFAM" id="SSF53474">
    <property type="entry name" value="alpha/beta-Hydrolases"/>
    <property type="match status" value="1"/>
</dbReference>
<sequence length="230" mass="25386">MRKPYKFKNQSGLLLNRVDFRSKSLSLQFTTFPPANSQTPAGLVVTLHGWGANAEDVASLLPYFNLPDYQFVFPNAPYPYPYAPLGRSWYDLRQENMYEGLAQSRELLKDFVLSLESSTGVPLSRTILSGFSQGGAMTFDVGSKLPLAGLVVMSGYLHPEAISPDHTNIPPTLILHGTKDEVVPLQAAVKARTTVESLGVPVQYQEFEAGHEINLEMLNVARNFIVNALV</sequence>
<reference evidence="5" key="1">
    <citation type="journal article" date="2014" name="Stand. Genomic Sci.">
        <title>Complete genome sequence of Anabaena variabilis ATCC 29413.</title>
        <authorList>
            <person name="Thiel T."/>
            <person name="Pratte B.S."/>
            <person name="Zhong J."/>
            <person name="Goodwin L."/>
            <person name="Copeland A."/>
            <person name="Lucas S."/>
            <person name="Han C."/>
            <person name="Pitluck S."/>
            <person name="Land M.L."/>
            <person name="Kyrpides N.C."/>
            <person name="Woyke T."/>
        </authorList>
    </citation>
    <scope>NUCLEOTIDE SEQUENCE [LARGE SCALE GENOMIC DNA]</scope>
    <source>
        <strain evidence="5">ATCC 29413 / PCC 7937</strain>
    </source>
</reference>
<dbReference type="EMBL" id="CP000117">
    <property type="protein sequence ID" value="ABA23418.1"/>
    <property type="molecule type" value="Genomic_DNA"/>
</dbReference>
<dbReference type="Gene3D" id="3.40.50.1820">
    <property type="entry name" value="alpha/beta hydrolase"/>
    <property type="match status" value="1"/>
</dbReference>
<comment type="similarity">
    <text evidence="1">Belongs to the AB hydrolase superfamily. AB hydrolase 2 family.</text>
</comment>
<evidence type="ECO:0000313" key="4">
    <source>
        <dbReference type="EMBL" id="ABA23418.1"/>
    </source>
</evidence>